<comment type="caution">
    <text evidence="7">The sequence shown here is derived from an EMBL/GenBank/DDBJ whole genome shotgun (WGS) entry which is preliminary data.</text>
</comment>
<dbReference type="AlphaFoldDB" id="A0A1J5DV84"/>
<evidence type="ECO:0000256" key="6">
    <source>
        <dbReference type="SAM" id="Phobius"/>
    </source>
</evidence>
<dbReference type="GO" id="GO:0016020">
    <property type="term" value="C:membrane"/>
    <property type="evidence" value="ECO:0007669"/>
    <property type="project" value="UniProtKB-SubCell"/>
</dbReference>
<evidence type="ECO:0000256" key="5">
    <source>
        <dbReference type="ARBA" id="ARBA00023136"/>
    </source>
</evidence>
<dbReference type="SUPFAM" id="SSF54523">
    <property type="entry name" value="Pili subunits"/>
    <property type="match status" value="1"/>
</dbReference>
<evidence type="ECO:0000313" key="7">
    <source>
        <dbReference type="EMBL" id="OIP39961.1"/>
    </source>
</evidence>
<keyword evidence="3 6" id="KW-0812">Transmembrane</keyword>
<dbReference type="Proteomes" id="UP000183085">
    <property type="component" value="Unassembled WGS sequence"/>
</dbReference>
<accession>A0A1J5DV84</accession>
<evidence type="ECO:0000256" key="4">
    <source>
        <dbReference type="ARBA" id="ARBA00022989"/>
    </source>
</evidence>
<proteinExistence type="predicted"/>
<dbReference type="STRING" id="1817895.AUJ95_05050"/>
<dbReference type="Gene3D" id="3.30.700.10">
    <property type="entry name" value="Glycoprotein, Type 4 Pilin"/>
    <property type="match status" value="1"/>
</dbReference>
<protein>
    <recommendedName>
        <fullName evidence="9">Type II secretion system protein GspG C-terminal domain-containing protein</fullName>
    </recommendedName>
</protein>
<feature type="transmembrane region" description="Helical" evidence="6">
    <location>
        <begin position="12"/>
        <end position="34"/>
    </location>
</feature>
<gene>
    <name evidence="7" type="ORF">AUJ95_05050</name>
</gene>
<dbReference type="EMBL" id="MNYI01000133">
    <property type="protein sequence ID" value="OIP39961.1"/>
    <property type="molecule type" value="Genomic_DNA"/>
</dbReference>
<organism evidence="7 8">
    <name type="scientific">Candidatus Desantisbacteria bacterium CG2_30_40_21</name>
    <dbReference type="NCBI Taxonomy" id="1817895"/>
    <lineage>
        <taxon>Bacteria</taxon>
        <taxon>Candidatus Desantisiibacteriota</taxon>
    </lineage>
</organism>
<keyword evidence="2" id="KW-0488">Methylation</keyword>
<dbReference type="NCBIfam" id="TIGR02532">
    <property type="entry name" value="IV_pilin_GFxxxE"/>
    <property type="match status" value="1"/>
</dbReference>
<evidence type="ECO:0000256" key="3">
    <source>
        <dbReference type="ARBA" id="ARBA00022692"/>
    </source>
</evidence>
<sequence>MSIIKRLSKKNQGFTLVELLVVVVILGILALILLSKAPSMIDKTKEAKTKDALRDLKVQIKRYSAENGGIYPIALDDVTGRHHPNDPGLVLSAFIPHYMDKMPKASLRGGARHTNETLVGTISTGDRLMEPTDITDAGGWIYSPDTGEIRINCTHEDVESTHEKDVNKKVYYYNYGYEAIE</sequence>
<name>A0A1J5DV84_9BACT</name>
<dbReference type="PROSITE" id="PS00409">
    <property type="entry name" value="PROKAR_NTER_METHYL"/>
    <property type="match status" value="1"/>
</dbReference>
<keyword evidence="5 6" id="KW-0472">Membrane</keyword>
<dbReference type="PANTHER" id="PTHR30093">
    <property type="entry name" value="GENERAL SECRETION PATHWAY PROTEIN G"/>
    <property type="match status" value="1"/>
</dbReference>
<evidence type="ECO:0000313" key="8">
    <source>
        <dbReference type="Proteomes" id="UP000183085"/>
    </source>
</evidence>
<comment type="subcellular location">
    <subcellularLocation>
        <location evidence="1">Membrane</location>
        <topology evidence="1">Single-pass membrane protein</topology>
    </subcellularLocation>
</comment>
<evidence type="ECO:0008006" key="9">
    <source>
        <dbReference type="Google" id="ProtNLM"/>
    </source>
</evidence>
<dbReference type="PANTHER" id="PTHR30093:SF44">
    <property type="entry name" value="TYPE II SECRETION SYSTEM CORE PROTEIN G"/>
    <property type="match status" value="1"/>
</dbReference>
<keyword evidence="4 6" id="KW-1133">Transmembrane helix</keyword>
<dbReference type="InterPro" id="IPR045584">
    <property type="entry name" value="Pilin-like"/>
</dbReference>
<dbReference type="Pfam" id="PF07963">
    <property type="entry name" value="N_methyl"/>
    <property type="match status" value="1"/>
</dbReference>
<evidence type="ECO:0000256" key="2">
    <source>
        <dbReference type="ARBA" id="ARBA00022481"/>
    </source>
</evidence>
<evidence type="ECO:0000256" key="1">
    <source>
        <dbReference type="ARBA" id="ARBA00004167"/>
    </source>
</evidence>
<dbReference type="InterPro" id="IPR012902">
    <property type="entry name" value="N_methyl_site"/>
</dbReference>
<reference evidence="7 8" key="1">
    <citation type="journal article" date="2016" name="Environ. Microbiol.">
        <title>Genomic resolution of a cold subsurface aquifer community provides metabolic insights for novel microbes adapted to high CO concentrations.</title>
        <authorList>
            <person name="Probst A.J."/>
            <person name="Castelle C.J."/>
            <person name="Singh A."/>
            <person name="Brown C.T."/>
            <person name="Anantharaman K."/>
            <person name="Sharon I."/>
            <person name="Hug L.A."/>
            <person name="Burstein D."/>
            <person name="Emerson J.B."/>
            <person name="Thomas B.C."/>
            <person name="Banfield J.F."/>
        </authorList>
    </citation>
    <scope>NUCLEOTIDE SEQUENCE [LARGE SCALE GENOMIC DNA]</scope>
    <source>
        <strain evidence="7">CG2_30_40_21</strain>
    </source>
</reference>